<dbReference type="EMBL" id="PCSU01000010">
    <property type="protein sequence ID" value="PIP56865.1"/>
    <property type="molecule type" value="Genomic_DNA"/>
</dbReference>
<feature type="transmembrane region" description="Helical" evidence="8">
    <location>
        <begin position="332"/>
        <end position="351"/>
    </location>
</feature>
<dbReference type="GO" id="GO:0016763">
    <property type="term" value="F:pentosyltransferase activity"/>
    <property type="evidence" value="ECO:0007669"/>
    <property type="project" value="TreeGrafter"/>
</dbReference>
<evidence type="ECO:0000256" key="1">
    <source>
        <dbReference type="ARBA" id="ARBA00004651"/>
    </source>
</evidence>
<evidence type="ECO:0000256" key="6">
    <source>
        <dbReference type="ARBA" id="ARBA00022989"/>
    </source>
</evidence>
<comment type="caution">
    <text evidence="9">The sequence shown here is derived from an EMBL/GenBank/DDBJ whole genome shotgun (WGS) entry which is preliminary data.</text>
</comment>
<feature type="transmembrane region" description="Helical" evidence="8">
    <location>
        <begin position="279"/>
        <end position="296"/>
    </location>
</feature>
<feature type="transmembrane region" description="Helical" evidence="8">
    <location>
        <begin position="217"/>
        <end position="236"/>
    </location>
</feature>
<keyword evidence="3" id="KW-0328">Glycosyltransferase</keyword>
<evidence type="ECO:0000256" key="8">
    <source>
        <dbReference type="SAM" id="Phobius"/>
    </source>
</evidence>
<keyword evidence="4" id="KW-0808">Transferase</keyword>
<dbReference type="AlphaFoldDB" id="A0A2H0BGR7"/>
<dbReference type="PANTHER" id="PTHR33908">
    <property type="entry name" value="MANNOSYLTRANSFERASE YKCB-RELATED"/>
    <property type="match status" value="1"/>
</dbReference>
<evidence type="ECO:0000256" key="4">
    <source>
        <dbReference type="ARBA" id="ARBA00022679"/>
    </source>
</evidence>
<evidence type="ECO:0000256" key="5">
    <source>
        <dbReference type="ARBA" id="ARBA00022692"/>
    </source>
</evidence>
<keyword evidence="7 8" id="KW-0472">Membrane</keyword>
<sequence>MLKRRLAKSISLVRGLYLYLRKHFYVSLLIITAISIPFRGVLLQGDGLWFDEINGIRISSYDILTLMQWLKFEFSPPLFYLLLHFWIKIVGFAPLLLRVFPFMWGVIGVYVTGVVVMDIYKRKGVALLTAVMVALSPLMVRYSVEVRMYSLLYVMFLVQVMLFFRILRSPSRKYIVLLSFVTVIALGLHHSILFLFMVEVIWALLFYRRELLEHLSYWLLVVVGVTVLYLPVLILTTRYQLFRIGGSGLDYTEFVERNSVVEFYFSLVKTSFFGDTNPILGSITIILVVVLGLMVTKKKWFVRESYKTLLFFIFLSIIPTMFLYVRSGNLGIIRYFLPSVLSVYVIFAMLIENINHHFIKVIVIFCFLISIIGGTFAYYSFRSTVISRHVDKVALFVSSKANRDDVVLLSTPSFKFIFEWYYTGEAKVMVLDPGAWIGINGEVDDQLVLSRGGQQIVTEDNVYLLSGLVSPYKRVWFIDFDRAADPYNIQFNFLLGEYPTVKYVAWDDIQNNTLPGEEIPSFSAVKVFEK</sequence>
<dbReference type="Proteomes" id="UP000228495">
    <property type="component" value="Unassembled WGS sequence"/>
</dbReference>
<feature type="transmembrane region" description="Helical" evidence="8">
    <location>
        <begin position="358"/>
        <end position="381"/>
    </location>
</feature>
<evidence type="ECO:0000313" key="10">
    <source>
        <dbReference type="Proteomes" id="UP000228495"/>
    </source>
</evidence>
<feature type="transmembrane region" description="Helical" evidence="8">
    <location>
        <begin position="174"/>
        <end position="205"/>
    </location>
</feature>
<feature type="transmembrane region" description="Helical" evidence="8">
    <location>
        <begin position="308"/>
        <end position="326"/>
    </location>
</feature>
<protein>
    <submittedName>
        <fullName evidence="9">Uncharacterized protein</fullName>
    </submittedName>
</protein>
<keyword evidence="5 8" id="KW-0812">Transmembrane</keyword>
<name>A0A2H0BGR7_UNCKA</name>
<reference evidence="9 10" key="1">
    <citation type="submission" date="2017-09" db="EMBL/GenBank/DDBJ databases">
        <title>Depth-based differentiation of microbial function through sediment-hosted aquifers and enrichment of novel symbionts in the deep terrestrial subsurface.</title>
        <authorList>
            <person name="Probst A.J."/>
            <person name="Ladd B."/>
            <person name="Jarett J.K."/>
            <person name="Geller-Mcgrath D.E."/>
            <person name="Sieber C.M."/>
            <person name="Emerson J.B."/>
            <person name="Anantharaman K."/>
            <person name="Thomas B.C."/>
            <person name="Malmstrom R."/>
            <person name="Stieglmeier M."/>
            <person name="Klingl A."/>
            <person name="Woyke T."/>
            <person name="Ryan C.M."/>
            <person name="Banfield J.F."/>
        </authorList>
    </citation>
    <scope>NUCLEOTIDE SEQUENCE [LARGE SCALE GENOMIC DNA]</scope>
    <source>
        <strain evidence="9">CG22_combo_CG10-13_8_21_14_all_39_12</strain>
    </source>
</reference>
<evidence type="ECO:0000256" key="2">
    <source>
        <dbReference type="ARBA" id="ARBA00022475"/>
    </source>
</evidence>
<comment type="subcellular location">
    <subcellularLocation>
        <location evidence="1">Cell membrane</location>
        <topology evidence="1">Multi-pass membrane protein</topology>
    </subcellularLocation>
</comment>
<dbReference type="InterPro" id="IPR050297">
    <property type="entry name" value="LipidA_mod_glycosyltrf_83"/>
</dbReference>
<feature type="transmembrane region" description="Helical" evidence="8">
    <location>
        <begin position="151"/>
        <end position="168"/>
    </location>
</feature>
<organism evidence="9 10">
    <name type="scientific">candidate division WWE3 bacterium CG22_combo_CG10-13_8_21_14_all_39_12</name>
    <dbReference type="NCBI Taxonomy" id="1975094"/>
    <lineage>
        <taxon>Bacteria</taxon>
        <taxon>Katanobacteria</taxon>
    </lineage>
</organism>
<proteinExistence type="predicted"/>
<feature type="transmembrane region" description="Helical" evidence="8">
    <location>
        <begin position="24"/>
        <end position="42"/>
    </location>
</feature>
<dbReference type="PANTHER" id="PTHR33908:SF11">
    <property type="entry name" value="MEMBRANE PROTEIN"/>
    <property type="match status" value="1"/>
</dbReference>
<evidence type="ECO:0000256" key="3">
    <source>
        <dbReference type="ARBA" id="ARBA00022676"/>
    </source>
</evidence>
<keyword evidence="6 8" id="KW-1133">Transmembrane helix</keyword>
<dbReference type="GO" id="GO:0005886">
    <property type="term" value="C:plasma membrane"/>
    <property type="evidence" value="ECO:0007669"/>
    <property type="project" value="UniProtKB-SubCell"/>
</dbReference>
<keyword evidence="2" id="KW-1003">Cell membrane</keyword>
<gene>
    <name evidence="9" type="ORF">COX05_00775</name>
</gene>
<feature type="transmembrane region" description="Helical" evidence="8">
    <location>
        <begin position="126"/>
        <end position="144"/>
    </location>
</feature>
<accession>A0A2H0BGR7</accession>
<dbReference type="GO" id="GO:0009103">
    <property type="term" value="P:lipopolysaccharide biosynthetic process"/>
    <property type="evidence" value="ECO:0007669"/>
    <property type="project" value="UniProtKB-ARBA"/>
</dbReference>
<evidence type="ECO:0000256" key="7">
    <source>
        <dbReference type="ARBA" id="ARBA00023136"/>
    </source>
</evidence>
<evidence type="ECO:0000313" key="9">
    <source>
        <dbReference type="EMBL" id="PIP56865.1"/>
    </source>
</evidence>